<sequence>MDFKTLRRLAKERAKEKLVVTNTGIYREELDAEIKFNMAGIKECINQPFSPYLDKINLIMDGLEEALATATYIGFTTYQTHPKEHVLGYHYLETEIGGSTAYFNIQVTVQKQHFLYSITETLHWDPLE</sequence>
<dbReference type="RefSeq" id="WP_309987205.1">
    <property type="nucleotide sequence ID" value="NZ_JAVDTI010000004.1"/>
</dbReference>
<comment type="caution">
    <text evidence="2">The sequence shown here is derived from an EMBL/GenBank/DDBJ whole genome shotgun (WGS) entry which is preliminary data.</text>
</comment>
<gene>
    <name evidence="2" type="ORF">J2W84_004219</name>
</gene>
<dbReference type="EMBL" id="JAVDTI010000004">
    <property type="protein sequence ID" value="MDR6807168.1"/>
    <property type="molecule type" value="Genomic_DNA"/>
</dbReference>
<keyword evidence="3" id="KW-1185">Reference proteome</keyword>
<protein>
    <recommendedName>
        <fullName evidence="1">Large polyvalent protein-associated domain-containing protein</fullName>
    </recommendedName>
</protein>
<dbReference type="Proteomes" id="UP001264980">
    <property type="component" value="Unassembled WGS sequence"/>
</dbReference>
<feature type="domain" description="Large polyvalent protein-associated" evidence="1">
    <location>
        <begin position="2"/>
        <end position="112"/>
    </location>
</feature>
<evidence type="ECO:0000313" key="2">
    <source>
        <dbReference type="EMBL" id="MDR6807168.1"/>
    </source>
</evidence>
<proteinExistence type="predicted"/>
<dbReference type="Pfam" id="PF18798">
    <property type="entry name" value="LPD3"/>
    <property type="match status" value="1"/>
</dbReference>
<name>A0ABU1R184_9BACT</name>
<reference evidence="2 3" key="1">
    <citation type="submission" date="2023-07" db="EMBL/GenBank/DDBJ databases">
        <title>Sorghum-associated microbial communities from plants grown in Nebraska, USA.</title>
        <authorList>
            <person name="Schachtman D."/>
        </authorList>
    </citation>
    <scope>NUCLEOTIDE SEQUENCE [LARGE SCALE GENOMIC DNA]</scope>
    <source>
        <strain evidence="2 3">BE57</strain>
    </source>
</reference>
<evidence type="ECO:0000313" key="3">
    <source>
        <dbReference type="Proteomes" id="UP001264980"/>
    </source>
</evidence>
<accession>A0ABU1R184</accession>
<evidence type="ECO:0000259" key="1">
    <source>
        <dbReference type="Pfam" id="PF18798"/>
    </source>
</evidence>
<dbReference type="InterPro" id="IPR040824">
    <property type="entry name" value="LPD3"/>
</dbReference>
<organism evidence="2 3">
    <name type="scientific">Dyadobacter fermentans</name>
    <dbReference type="NCBI Taxonomy" id="94254"/>
    <lineage>
        <taxon>Bacteria</taxon>
        <taxon>Pseudomonadati</taxon>
        <taxon>Bacteroidota</taxon>
        <taxon>Cytophagia</taxon>
        <taxon>Cytophagales</taxon>
        <taxon>Spirosomataceae</taxon>
        <taxon>Dyadobacter</taxon>
    </lineage>
</organism>